<dbReference type="RefSeq" id="WP_246952966.1">
    <property type="nucleotide sequence ID" value="NZ_JALKII010000008.1"/>
</dbReference>
<evidence type="ECO:0000313" key="3">
    <source>
        <dbReference type="EMBL" id="MCK0538396.1"/>
    </source>
</evidence>
<dbReference type="Proteomes" id="UP001165524">
    <property type="component" value="Unassembled WGS sequence"/>
</dbReference>
<evidence type="ECO:0000313" key="4">
    <source>
        <dbReference type="Proteomes" id="UP001165524"/>
    </source>
</evidence>
<keyword evidence="4" id="KW-1185">Reference proteome</keyword>
<organism evidence="3 4">
    <name type="scientific">Alcanivorax quisquiliarum</name>
    <dbReference type="NCBI Taxonomy" id="2933565"/>
    <lineage>
        <taxon>Bacteria</taxon>
        <taxon>Pseudomonadati</taxon>
        <taxon>Pseudomonadota</taxon>
        <taxon>Gammaproteobacteria</taxon>
        <taxon>Oceanospirillales</taxon>
        <taxon>Alcanivoracaceae</taxon>
        <taxon>Alcanivorax</taxon>
    </lineage>
</organism>
<protein>
    <submittedName>
        <fullName evidence="3">Uncharacterized protein</fullName>
    </submittedName>
</protein>
<keyword evidence="2" id="KW-0732">Signal</keyword>
<proteinExistence type="predicted"/>
<feature type="compositionally biased region" description="Low complexity" evidence="1">
    <location>
        <begin position="19"/>
        <end position="35"/>
    </location>
</feature>
<feature type="compositionally biased region" description="Polar residues" evidence="1">
    <location>
        <begin position="45"/>
        <end position="56"/>
    </location>
</feature>
<evidence type="ECO:0000256" key="1">
    <source>
        <dbReference type="SAM" id="MobiDB-lite"/>
    </source>
</evidence>
<accession>A0ABT0E970</accession>
<feature type="chain" id="PRO_5047528892" evidence="2">
    <location>
        <begin position="26"/>
        <end position="141"/>
    </location>
</feature>
<dbReference type="EMBL" id="JALKII010000008">
    <property type="protein sequence ID" value="MCK0538396.1"/>
    <property type="molecule type" value="Genomic_DNA"/>
</dbReference>
<name>A0ABT0E970_9GAMM</name>
<gene>
    <name evidence="3" type="ORF">MU846_11800</name>
</gene>
<feature type="region of interest" description="Disordered" evidence="1">
    <location>
        <begin position="19"/>
        <end position="141"/>
    </location>
</feature>
<feature type="compositionally biased region" description="Basic and acidic residues" evidence="1">
    <location>
        <begin position="67"/>
        <end position="85"/>
    </location>
</feature>
<comment type="caution">
    <text evidence="3">The sequence shown here is derived from an EMBL/GenBank/DDBJ whole genome shotgun (WGS) entry which is preliminary data.</text>
</comment>
<evidence type="ECO:0000256" key="2">
    <source>
        <dbReference type="SAM" id="SignalP"/>
    </source>
</evidence>
<feature type="signal peptide" evidence="2">
    <location>
        <begin position="1"/>
        <end position="25"/>
    </location>
</feature>
<reference evidence="3" key="1">
    <citation type="submission" date="2022-04" db="EMBL/GenBank/DDBJ databases">
        <title>Alcanivorax sp. CY1518 draft genome sequence.</title>
        <authorList>
            <person name="Zhao G."/>
            <person name="An M."/>
        </authorList>
    </citation>
    <scope>NUCLEOTIDE SEQUENCE</scope>
    <source>
        <strain evidence="3">CY1518</strain>
    </source>
</reference>
<sequence>MVRMQTILALLASVLLAGAAAQAGAQQDAAGSAQQTEDGGAPMMQQRTPDSPTQQPDDVDNAAPDSQRQRHEHDRAPMHAPREPEMTAPGVETERGGSVGERPQRQRGQEAPQTLDEAEREAERNDDQESGAWWRFWEGEE</sequence>